<dbReference type="OrthoDB" id="1926878at2759"/>
<dbReference type="SUPFAM" id="SSF82061">
    <property type="entry name" value="BAH domain"/>
    <property type="match status" value="1"/>
</dbReference>
<evidence type="ECO:0000256" key="4">
    <source>
        <dbReference type="RuleBase" id="RU365058"/>
    </source>
</evidence>
<dbReference type="Pfam" id="PF01426">
    <property type="entry name" value="BAH"/>
    <property type="match status" value="1"/>
</dbReference>
<dbReference type="Proteomes" id="UP000501346">
    <property type="component" value="Chromosome ScXII"/>
</dbReference>
<evidence type="ECO:0000256" key="3">
    <source>
        <dbReference type="ARBA" id="ARBA00023242"/>
    </source>
</evidence>
<dbReference type="InterPro" id="IPR027417">
    <property type="entry name" value="P-loop_NTPase"/>
</dbReference>
<dbReference type="InterPro" id="IPR041083">
    <property type="entry name" value="AAA_lid_10"/>
</dbReference>
<dbReference type="GO" id="GO:0005524">
    <property type="term" value="F:ATP binding"/>
    <property type="evidence" value="ECO:0007669"/>
    <property type="project" value="UniProtKB-KW"/>
</dbReference>
<feature type="compositionally biased region" description="Basic and acidic residues" evidence="5">
    <location>
        <begin position="344"/>
        <end position="358"/>
    </location>
</feature>
<feature type="compositionally biased region" description="Basic residues" evidence="5">
    <location>
        <begin position="235"/>
        <end position="245"/>
    </location>
</feature>
<dbReference type="Pfam" id="PF22344">
    <property type="entry name" value="SIR3_C"/>
    <property type="match status" value="1"/>
</dbReference>
<dbReference type="InterPro" id="IPR054778">
    <property type="entry name" value="SIR3_C"/>
</dbReference>
<dbReference type="PANTHER" id="PTHR10763:SF23">
    <property type="entry name" value="ORIGIN RECOGNITION COMPLEX SUBUNIT 1"/>
    <property type="match status" value="1"/>
</dbReference>
<dbReference type="Pfam" id="PF17872">
    <property type="entry name" value="AAA_lid_10"/>
    <property type="match status" value="1"/>
</dbReference>
<evidence type="ECO:0000313" key="7">
    <source>
        <dbReference type="EMBL" id="QID81371.1"/>
    </source>
</evidence>
<evidence type="ECO:0000313" key="8">
    <source>
        <dbReference type="Proteomes" id="UP000501346"/>
    </source>
</evidence>
<organism evidence="7 8">
    <name type="scientific">Saccharomyces pastorianus</name>
    <name type="common">Lager yeast</name>
    <name type="synonym">Saccharomyces cerevisiae x Saccharomyces eubayanus</name>
    <dbReference type="NCBI Taxonomy" id="27292"/>
    <lineage>
        <taxon>Eukaryota</taxon>
        <taxon>Fungi</taxon>
        <taxon>Dikarya</taxon>
        <taxon>Ascomycota</taxon>
        <taxon>Saccharomycotina</taxon>
        <taxon>Saccharomycetes</taxon>
        <taxon>Saccharomycetales</taxon>
        <taxon>Saccharomycetaceae</taxon>
        <taxon>Saccharomyces</taxon>
    </lineage>
</organism>
<feature type="region of interest" description="Disordered" evidence="5">
    <location>
        <begin position="219"/>
        <end position="304"/>
    </location>
</feature>
<comment type="subunit">
    <text evidence="4">ORC is composed of six subunits.</text>
</comment>
<dbReference type="InterPro" id="IPR050311">
    <property type="entry name" value="ORC1/CDC6"/>
</dbReference>
<dbReference type="GO" id="GO:0003682">
    <property type="term" value="F:chromatin binding"/>
    <property type="evidence" value="ECO:0007669"/>
    <property type="project" value="InterPro"/>
</dbReference>
<sequence length="978" mass="111258">MAKTLKDLDGWQVIITDDQGRVIDDNNRRRSRKRGGENVFLKRISDGLSFGKGESVIFNDNVTETYSVYLIHEIRLNTLNNVVEIWVFSYLRWFELKPKLYYEQFRPDLIKEDHPLEFYKDKFFNEVNKSELYLTAELSEIWLKDFIAVGQILPESQWNDSSIDKIEDRDFLVRYACEPTAEKFVPIDIFQIIRRVKEMEPKQSDEYLKRVSVPVSGQKTNRQVIHKMGVERSSKRLAKKPSMKKIKIEPSADDDVNNGNIPFQRGTSTSHGSISPQEESVSPNISSASPSELTSPTDSSKILQKRSISKELIVSEEIPINSSEQESDYESNNEPSVLSSKPGSKPEKTSTELVDGRENFVYANNPEVSGDGGLEEETDEVSSESSDEAIIPVNKRRGAHGSELGSKIRKIHIQETQEFSQNYTTETDKKMNGNGKPGIPRGNTKIHSMNENPTPEKGNAKMIDFATLSKLKKKYQIILDRFAPDNQVTDSSQLNKVTDEQSSLDVAGLEDKFRKACSSSGRETILSNFNADINLEESIRESLQKRELLKSQVEDFTRIFLPIYDSLMSSQNKLFYITNADDSTKFRLVNDVMDELITSSARKELPIFDYIHIDALELAGMDALYEKIWFAISKENLCGDISLEALNFYITNVPKAKKRKTLILIQNPDNLLSEKILQYFEKWISSKNSKLSIICVGGHNVTIGEQINIMPSLKAHFTEIKLNKVDKNELQQMIITRLKSLLKPFHVKVNDKKEMTIYNNIREGQNQKIPDNVIVINHKINNKITQLIAKNVANVSGSTEKAFKICEAAVEISKKDFVRKGGLQKGKLVVSQEMVPRYFSEAINGFKDETISKKIIGMSLLMRTFLYTLAQETEGTNRHTLALETVLIKMVKMLRDNPGYKASKEIKKVICGAWEPAITIEKLKQFSWISVVNDLVGEKLVVVVLEEPSASIMVELKLPLEINYAFSMDEEFKNMDCI</sequence>
<feature type="compositionally biased region" description="Polar residues" evidence="5">
    <location>
        <begin position="293"/>
        <end position="302"/>
    </location>
</feature>
<feature type="compositionally biased region" description="Polar residues" evidence="5">
    <location>
        <begin position="257"/>
        <end position="277"/>
    </location>
</feature>
<dbReference type="Gene3D" id="1.10.8.60">
    <property type="match status" value="1"/>
</dbReference>
<dbReference type="PROSITE" id="PS51038">
    <property type="entry name" value="BAH"/>
    <property type="match status" value="1"/>
</dbReference>
<feature type="compositionally biased region" description="Polar residues" evidence="5">
    <location>
        <begin position="332"/>
        <end position="342"/>
    </location>
</feature>
<dbReference type="PANTHER" id="PTHR10763">
    <property type="entry name" value="CELL DIVISION CONTROL PROTEIN 6-RELATED"/>
    <property type="match status" value="1"/>
</dbReference>
<dbReference type="GO" id="GO:0003688">
    <property type="term" value="F:DNA replication origin binding"/>
    <property type="evidence" value="ECO:0007669"/>
    <property type="project" value="TreeGrafter"/>
</dbReference>
<evidence type="ECO:0000256" key="1">
    <source>
        <dbReference type="ARBA" id="ARBA00004123"/>
    </source>
</evidence>
<dbReference type="CDD" id="cd04720">
    <property type="entry name" value="BAH_Orc1p_Yeast"/>
    <property type="match status" value="1"/>
</dbReference>
<evidence type="ECO:0000256" key="5">
    <source>
        <dbReference type="SAM" id="MobiDB-lite"/>
    </source>
</evidence>
<dbReference type="GO" id="GO:0005694">
    <property type="term" value="C:chromosome"/>
    <property type="evidence" value="ECO:0007669"/>
    <property type="project" value="UniProtKB-ARBA"/>
</dbReference>
<feature type="region of interest" description="Disordered" evidence="5">
    <location>
        <begin position="426"/>
        <end position="458"/>
    </location>
</feature>
<comment type="similarity">
    <text evidence="4">Belongs to the ORC1 family.</text>
</comment>
<keyword evidence="8" id="KW-1185">Reference proteome</keyword>
<dbReference type="GO" id="GO:0006270">
    <property type="term" value="P:DNA replication initiation"/>
    <property type="evidence" value="ECO:0007669"/>
    <property type="project" value="TreeGrafter"/>
</dbReference>
<accession>A0A6C1DX86</accession>
<dbReference type="InterPro" id="IPR043151">
    <property type="entry name" value="BAH_sf"/>
</dbReference>
<dbReference type="AlphaFoldDB" id="A0A6C1DX86"/>
<dbReference type="Gene3D" id="2.30.30.490">
    <property type="match status" value="1"/>
</dbReference>
<gene>
    <name evidence="7" type="primary">SIR3</name>
    <name evidence="7" type="ORF">GRS66_003746</name>
</gene>
<dbReference type="GO" id="GO:0033314">
    <property type="term" value="P:mitotic DNA replication checkpoint signaling"/>
    <property type="evidence" value="ECO:0007669"/>
    <property type="project" value="TreeGrafter"/>
</dbReference>
<dbReference type="EMBL" id="CP048993">
    <property type="protein sequence ID" value="QID81371.1"/>
    <property type="molecule type" value="Genomic_DNA"/>
</dbReference>
<evidence type="ECO:0000259" key="6">
    <source>
        <dbReference type="PROSITE" id="PS51038"/>
    </source>
</evidence>
<proteinExistence type="inferred from homology"/>
<keyword evidence="4" id="KW-0547">Nucleotide-binding</keyword>
<feature type="domain" description="BAH" evidence="6">
    <location>
        <begin position="48"/>
        <end position="188"/>
    </location>
</feature>
<protein>
    <recommendedName>
        <fullName evidence="4">Origin recognition complex subunit 1</fullName>
    </recommendedName>
</protein>
<evidence type="ECO:0000256" key="2">
    <source>
        <dbReference type="ARBA" id="ARBA00023125"/>
    </source>
</evidence>
<reference evidence="7 8" key="1">
    <citation type="journal article" date="2019" name="BMC Genomics">
        <title>Chromosome level assembly and comparative genome analysis confirm lager-brewing yeasts originated from a single hybridization.</title>
        <authorList>
            <person name="Salazar A.N."/>
            <person name="Gorter de Vries A.R."/>
            <person name="van den Broek M."/>
            <person name="Brouwers N."/>
            <person name="de la Torre Cortes P."/>
            <person name="Kuijpers N.G.A."/>
            <person name="Daran J.G."/>
            <person name="Abeel T."/>
        </authorList>
    </citation>
    <scope>NUCLEOTIDE SEQUENCE [LARGE SCALE GENOMIC DNA]</scope>
    <source>
        <strain evidence="7 8">CBS 1483</strain>
    </source>
</reference>
<keyword evidence="3 4" id="KW-0539">Nucleus</keyword>
<name>A0A6C1DX86_SACPS</name>
<dbReference type="GO" id="GO:0005634">
    <property type="term" value="C:nucleus"/>
    <property type="evidence" value="ECO:0007669"/>
    <property type="project" value="UniProtKB-SubCell"/>
</dbReference>
<dbReference type="InterPro" id="IPR001025">
    <property type="entry name" value="BAH_dom"/>
</dbReference>
<feature type="compositionally biased region" description="Acidic residues" evidence="5">
    <location>
        <begin position="373"/>
        <end position="387"/>
    </location>
</feature>
<keyword evidence="2 4" id="KW-0238">DNA-binding</keyword>
<dbReference type="Gene3D" id="1.10.10.2450">
    <property type="match status" value="1"/>
</dbReference>
<keyword evidence="4" id="KW-0067">ATP-binding</keyword>
<dbReference type="Gene3D" id="3.40.50.300">
    <property type="entry name" value="P-loop containing nucleotide triphosphate hydrolases"/>
    <property type="match status" value="1"/>
</dbReference>
<feature type="compositionally biased region" description="Low complexity" evidence="5">
    <location>
        <begin position="278"/>
        <end position="292"/>
    </location>
</feature>
<feature type="region of interest" description="Disordered" evidence="5">
    <location>
        <begin position="317"/>
        <end position="403"/>
    </location>
</feature>
<comment type="function">
    <text evidence="4">Component of the origin recognition complex (ORC) that binds origins of replication. DNA-binding is ATP-dependent, however specific DNA sequences that define origins of replication have not been identified so far. ORC is required to assemble the pre-replication complex necessary to initiate DNA replication.</text>
</comment>
<comment type="subcellular location">
    <subcellularLocation>
        <location evidence="1 4">Nucleus</location>
    </subcellularLocation>
</comment>
<keyword evidence="4" id="KW-0235">DNA replication</keyword>
<dbReference type="SMART" id="SM00439">
    <property type="entry name" value="BAH"/>
    <property type="match status" value="1"/>
</dbReference>